<keyword evidence="8" id="KW-0472">Membrane</keyword>
<proteinExistence type="inferred from homology"/>
<dbReference type="InterPro" id="IPR017972">
    <property type="entry name" value="Cyt_P450_CS"/>
</dbReference>
<feature type="binding site" description="axial binding residue" evidence="6">
    <location>
        <position position="463"/>
    </location>
    <ligand>
        <name>heme</name>
        <dbReference type="ChEBI" id="CHEBI:30413"/>
    </ligand>
    <ligandPart>
        <name>Fe</name>
        <dbReference type="ChEBI" id="CHEBI:18248"/>
    </ligandPart>
</feature>
<evidence type="ECO:0008006" key="11">
    <source>
        <dbReference type="Google" id="ProtNLM"/>
    </source>
</evidence>
<keyword evidence="10" id="KW-1185">Reference proteome</keyword>
<evidence type="ECO:0000256" key="8">
    <source>
        <dbReference type="SAM" id="Phobius"/>
    </source>
</evidence>
<dbReference type="InParanoid" id="A0A507B4P7"/>
<comment type="caution">
    <text evidence="9">The sequence shown here is derived from an EMBL/GenBank/DDBJ whole genome shotgun (WGS) entry which is preliminary data.</text>
</comment>
<dbReference type="PROSITE" id="PS00086">
    <property type="entry name" value="CYTOCHROME_P450"/>
    <property type="match status" value="1"/>
</dbReference>
<keyword evidence="5 7" id="KW-0503">Monooxygenase</keyword>
<evidence type="ECO:0000256" key="6">
    <source>
        <dbReference type="PIRSR" id="PIRSR602401-1"/>
    </source>
</evidence>
<dbReference type="EMBL" id="SKBQ01000026">
    <property type="protein sequence ID" value="TPX14717.1"/>
    <property type="molecule type" value="Genomic_DNA"/>
</dbReference>
<keyword evidence="3 7" id="KW-0560">Oxidoreductase</keyword>
<evidence type="ECO:0000256" key="4">
    <source>
        <dbReference type="ARBA" id="ARBA00023004"/>
    </source>
</evidence>
<dbReference type="InterPro" id="IPR002401">
    <property type="entry name" value="Cyt_P450_E_grp-I"/>
</dbReference>
<dbReference type="RefSeq" id="XP_030996428.1">
    <property type="nucleotide sequence ID" value="XM_031139598.1"/>
</dbReference>
<reference evidence="9 10" key="1">
    <citation type="submission" date="2019-06" db="EMBL/GenBank/DDBJ databases">
        <title>Draft genome sequence of the filamentous fungus Phialemoniopsis curvata isolated from diesel fuel.</title>
        <authorList>
            <person name="Varaljay V.A."/>
            <person name="Lyon W.J."/>
            <person name="Crouch A.L."/>
            <person name="Drake C.E."/>
            <person name="Hollomon J.M."/>
            <person name="Nadeau L.J."/>
            <person name="Nunn H.S."/>
            <person name="Stevenson B.S."/>
            <person name="Bojanowski C.L."/>
            <person name="Crookes-Goodson W.J."/>
        </authorList>
    </citation>
    <scope>NUCLEOTIDE SEQUENCE [LARGE SCALE GENOMIC DNA]</scope>
    <source>
        <strain evidence="9 10">D216</strain>
    </source>
</reference>
<dbReference type="PRINTS" id="PR00463">
    <property type="entry name" value="EP450I"/>
</dbReference>
<evidence type="ECO:0000256" key="2">
    <source>
        <dbReference type="ARBA" id="ARBA00022723"/>
    </source>
</evidence>
<dbReference type="InterPro" id="IPR036396">
    <property type="entry name" value="Cyt_P450_sf"/>
</dbReference>
<evidence type="ECO:0000256" key="7">
    <source>
        <dbReference type="RuleBase" id="RU000461"/>
    </source>
</evidence>
<dbReference type="OrthoDB" id="1103324at2759"/>
<feature type="transmembrane region" description="Helical" evidence="8">
    <location>
        <begin position="6"/>
        <end position="28"/>
    </location>
</feature>
<evidence type="ECO:0000313" key="9">
    <source>
        <dbReference type="EMBL" id="TPX14717.1"/>
    </source>
</evidence>
<dbReference type="GO" id="GO:0004497">
    <property type="term" value="F:monooxygenase activity"/>
    <property type="evidence" value="ECO:0007669"/>
    <property type="project" value="UniProtKB-KW"/>
</dbReference>
<sequence>MFSVTPWITASIFAAAIVFGIAVVRYLVSTQRSKDYPPGPPTLLGVGNLHQIPLKQPFIKFHEWSKTYGDIIGLKAGPSNIVVLHNTKYVRELLDKRAAIYSGRPYSYIPAEHVFCQHGDKHILNLQNGPYLRQWRAAVAYLVGPVGLKQTVPMQEATAANLAYKLLDTNPSKTLEHLKHWALATPLLAISGQRLEDRGSAFADRFFLAQKHWLQLLEPGNAPPVDLFPLLRLVPESFADWKGKARYVREYMFEEYFRYLNTAKGLLGKGRPSKGSSSEFRSLMTKILEDREQAKDGKEGERQFTDDDVAYLGGGLLDAAVDTTWASIMAFVMFMAAYPRIQAKVQEEVDRLSPEKPPTGDMVDNLVYTRACLMEIFRFRPPAPNGLPHVLDRDDTFQGYKIPKGTTILANVWGIQRNPDEYDRPEEFVPERFIQHPLGLKPGVAVAEGRRATYTFGSGRRICPGEQFAQKSIILAMGKLMWAFDIKASKPLDTSVETGFHTGLVLGPEPFDVDFGLRESSRKAQVIDDYTSSNAHLDRIIG</sequence>
<comment type="cofactor">
    <cofactor evidence="6">
        <name>heme</name>
        <dbReference type="ChEBI" id="CHEBI:30413"/>
    </cofactor>
</comment>
<protein>
    <recommendedName>
        <fullName evidence="11">Cytochrome P450</fullName>
    </recommendedName>
</protein>
<accession>A0A507B4P7</accession>
<gene>
    <name evidence="9" type="ORF">E0L32_005112</name>
</gene>
<name>A0A507B4P7_9PEZI</name>
<dbReference type="PANTHER" id="PTHR46300">
    <property type="entry name" value="P450, PUTATIVE (EUROFUNG)-RELATED-RELATED"/>
    <property type="match status" value="1"/>
</dbReference>
<organism evidence="9 10">
    <name type="scientific">Thyridium curvatum</name>
    <dbReference type="NCBI Taxonomy" id="1093900"/>
    <lineage>
        <taxon>Eukaryota</taxon>
        <taxon>Fungi</taxon>
        <taxon>Dikarya</taxon>
        <taxon>Ascomycota</taxon>
        <taxon>Pezizomycotina</taxon>
        <taxon>Sordariomycetes</taxon>
        <taxon>Sordariomycetidae</taxon>
        <taxon>Thyridiales</taxon>
        <taxon>Thyridiaceae</taxon>
        <taxon>Thyridium</taxon>
    </lineage>
</organism>
<dbReference type="InterPro" id="IPR001128">
    <property type="entry name" value="Cyt_P450"/>
</dbReference>
<dbReference type="Pfam" id="PF00067">
    <property type="entry name" value="p450"/>
    <property type="match status" value="1"/>
</dbReference>
<dbReference type="Gene3D" id="1.10.630.10">
    <property type="entry name" value="Cytochrome P450"/>
    <property type="match status" value="1"/>
</dbReference>
<keyword evidence="8" id="KW-0812">Transmembrane</keyword>
<keyword evidence="6 7" id="KW-0349">Heme</keyword>
<dbReference type="Proteomes" id="UP000319257">
    <property type="component" value="Unassembled WGS sequence"/>
</dbReference>
<evidence type="ECO:0000313" key="10">
    <source>
        <dbReference type="Proteomes" id="UP000319257"/>
    </source>
</evidence>
<dbReference type="GeneID" id="41972559"/>
<dbReference type="InterPro" id="IPR050364">
    <property type="entry name" value="Cytochrome_P450_fung"/>
</dbReference>
<keyword evidence="8" id="KW-1133">Transmembrane helix</keyword>
<dbReference type="PANTHER" id="PTHR46300:SF2">
    <property type="entry name" value="CYTOCHROME P450 MONOOXYGENASE ALNH-RELATED"/>
    <property type="match status" value="1"/>
</dbReference>
<comment type="similarity">
    <text evidence="1 7">Belongs to the cytochrome P450 family.</text>
</comment>
<evidence type="ECO:0000256" key="1">
    <source>
        <dbReference type="ARBA" id="ARBA00010617"/>
    </source>
</evidence>
<evidence type="ECO:0000256" key="3">
    <source>
        <dbReference type="ARBA" id="ARBA00023002"/>
    </source>
</evidence>
<dbReference type="GO" id="GO:0020037">
    <property type="term" value="F:heme binding"/>
    <property type="evidence" value="ECO:0007669"/>
    <property type="project" value="InterPro"/>
</dbReference>
<keyword evidence="2 6" id="KW-0479">Metal-binding</keyword>
<dbReference type="GO" id="GO:0005506">
    <property type="term" value="F:iron ion binding"/>
    <property type="evidence" value="ECO:0007669"/>
    <property type="project" value="InterPro"/>
</dbReference>
<dbReference type="CDD" id="cd11065">
    <property type="entry name" value="CYP64-like"/>
    <property type="match status" value="1"/>
</dbReference>
<dbReference type="AlphaFoldDB" id="A0A507B4P7"/>
<dbReference type="GO" id="GO:0016705">
    <property type="term" value="F:oxidoreductase activity, acting on paired donors, with incorporation or reduction of molecular oxygen"/>
    <property type="evidence" value="ECO:0007669"/>
    <property type="project" value="InterPro"/>
</dbReference>
<dbReference type="SUPFAM" id="SSF48264">
    <property type="entry name" value="Cytochrome P450"/>
    <property type="match status" value="1"/>
</dbReference>
<dbReference type="STRING" id="1093900.A0A507B4P7"/>
<keyword evidence="4 6" id="KW-0408">Iron</keyword>
<evidence type="ECO:0000256" key="5">
    <source>
        <dbReference type="ARBA" id="ARBA00023033"/>
    </source>
</evidence>